<keyword evidence="5 8" id="KW-0812">Transmembrane</keyword>
<feature type="transmembrane region" description="Helical" evidence="8">
    <location>
        <begin position="364"/>
        <end position="384"/>
    </location>
</feature>
<feature type="transmembrane region" description="Helical" evidence="8">
    <location>
        <begin position="277"/>
        <end position="297"/>
    </location>
</feature>
<proteinExistence type="inferred from homology"/>
<comment type="subcellular location">
    <subcellularLocation>
        <location evidence="2">Cell inner membrane</location>
        <topology evidence="2">Multi-pass membrane protein</topology>
    </subcellularLocation>
</comment>
<dbReference type="PANTHER" id="PTHR43702">
    <property type="entry name" value="L-FUCOSE-PROTON SYMPORTER"/>
    <property type="match status" value="1"/>
</dbReference>
<feature type="transmembrane region" description="Helical" evidence="8">
    <location>
        <begin position="12"/>
        <end position="34"/>
    </location>
</feature>
<dbReference type="InterPro" id="IPR050375">
    <property type="entry name" value="MFS_TsgA-like"/>
</dbReference>
<feature type="transmembrane region" description="Helical" evidence="8">
    <location>
        <begin position="390"/>
        <end position="409"/>
    </location>
</feature>
<feature type="transmembrane region" description="Helical" evidence="8">
    <location>
        <begin position="306"/>
        <end position="324"/>
    </location>
</feature>
<dbReference type="STRING" id="1477437.SAMN05444682_10360"/>
<evidence type="ECO:0000256" key="3">
    <source>
        <dbReference type="ARBA" id="ARBA00009120"/>
    </source>
</evidence>
<reference evidence="9 10" key="1">
    <citation type="submission" date="2016-10" db="EMBL/GenBank/DDBJ databases">
        <authorList>
            <person name="de Groot N.N."/>
        </authorList>
    </citation>
    <scope>NUCLEOTIDE SEQUENCE [LARGE SCALE GENOMIC DNA]</scope>
    <source>
        <strain evidence="9 10">RK1</strain>
    </source>
</reference>
<evidence type="ECO:0000256" key="4">
    <source>
        <dbReference type="ARBA" id="ARBA00022475"/>
    </source>
</evidence>
<feature type="transmembrane region" description="Helical" evidence="8">
    <location>
        <begin position="240"/>
        <end position="265"/>
    </location>
</feature>
<dbReference type="InterPro" id="IPR005964">
    <property type="entry name" value="Glc/Gal_transptr_bac"/>
</dbReference>
<comment type="similarity">
    <text evidence="3">Belongs to the major facilitator superfamily. FHS transporter (TC 2.A.1.7) family.</text>
</comment>
<dbReference type="Proteomes" id="UP000198670">
    <property type="component" value="Unassembled WGS sequence"/>
</dbReference>
<organism evidence="9 10">
    <name type="scientific">Parapedobacter indicus</name>
    <dbReference type="NCBI Taxonomy" id="1477437"/>
    <lineage>
        <taxon>Bacteria</taxon>
        <taxon>Pseudomonadati</taxon>
        <taxon>Bacteroidota</taxon>
        <taxon>Sphingobacteriia</taxon>
        <taxon>Sphingobacteriales</taxon>
        <taxon>Sphingobacteriaceae</taxon>
        <taxon>Parapedobacter</taxon>
    </lineage>
</organism>
<feature type="transmembrane region" description="Helical" evidence="8">
    <location>
        <begin position="40"/>
        <end position="59"/>
    </location>
</feature>
<dbReference type="AlphaFoldDB" id="A0A1I3GPI0"/>
<name>A0A1I3GPI0_9SPHI</name>
<evidence type="ECO:0000256" key="2">
    <source>
        <dbReference type="ARBA" id="ARBA00004429"/>
    </source>
</evidence>
<evidence type="ECO:0000256" key="7">
    <source>
        <dbReference type="ARBA" id="ARBA00023136"/>
    </source>
</evidence>
<evidence type="ECO:0000256" key="5">
    <source>
        <dbReference type="ARBA" id="ARBA00022692"/>
    </source>
</evidence>
<sequence length="421" mass="45891">MFLKSKFGPMAIIGLLFFVFGFVSWLNAILIPYFKFTLQLSLASAMLVAFAFYLSYFFMAIPSSWVLHRLGFKSGMTWGLYVMAIGSVLFIPAAYLMSFPVFLIGLFIQATGLTILQTAANPYVTILGSIESAATRMSVMGICNKVAGAVAPLIFLRVVTKGPSEIDEIQARLVNMPAPQQETVLSSLTDRLIMPYGAMTLILVALGILIFRSGLPDIQEDKSGSDEKVRLTGLFKFPQLILGFVAIFCSVGVEVLVIDSIISYAEFHTLPFAEASYFPTYILLLMIASYALGIWLIPKYISQRNTLVGCASFGIIVTAAAISFSGSVSIWMVVLLGLANALIWPSIWPLALDGVGNYTKQGSALLVMGVAGGAIIPYVYGALGSWLNPQLAYVIMVPLYIFLLYFAGWGRRKARRNLSVA</sequence>
<feature type="transmembrane region" description="Helical" evidence="8">
    <location>
        <begin position="193"/>
        <end position="211"/>
    </location>
</feature>
<keyword evidence="4" id="KW-1003">Cell membrane</keyword>
<keyword evidence="6 8" id="KW-1133">Transmembrane helix</keyword>
<keyword evidence="10" id="KW-1185">Reference proteome</keyword>
<comment type="function">
    <text evidence="1">Intake of glucose and galactose.</text>
</comment>
<dbReference type="Gene3D" id="1.20.1250.20">
    <property type="entry name" value="MFS general substrate transporter like domains"/>
    <property type="match status" value="2"/>
</dbReference>
<dbReference type="Pfam" id="PF07690">
    <property type="entry name" value="MFS_1"/>
    <property type="match status" value="1"/>
</dbReference>
<dbReference type="GO" id="GO:1904659">
    <property type="term" value="P:D-glucose transmembrane transport"/>
    <property type="evidence" value="ECO:0007669"/>
    <property type="project" value="InterPro"/>
</dbReference>
<evidence type="ECO:0000256" key="6">
    <source>
        <dbReference type="ARBA" id="ARBA00022989"/>
    </source>
</evidence>
<evidence type="ECO:0000313" key="10">
    <source>
        <dbReference type="Proteomes" id="UP000198670"/>
    </source>
</evidence>
<gene>
    <name evidence="9" type="ORF">SAMN05444682_10360</name>
</gene>
<dbReference type="InterPro" id="IPR036259">
    <property type="entry name" value="MFS_trans_sf"/>
</dbReference>
<dbReference type="GO" id="GO:0005354">
    <property type="term" value="F:galactose transmembrane transporter activity"/>
    <property type="evidence" value="ECO:0007669"/>
    <property type="project" value="InterPro"/>
</dbReference>
<dbReference type="InterPro" id="IPR011701">
    <property type="entry name" value="MFS"/>
</dbReference>
<dbReference type="SUPFAM" id="SSF103473">
    <property type="entry name" value="MFS general substrate transporter"/>
    <property type="match status" value="1"/>
</dbReference>
<evidence type="ECO:0000256" key="1">
    <source>
        <dbReference type="ARBA" id="ARBA00003321"/>
    </source>
</evidence>
<dbReference type="EMBL" id="FOQO01000003">
    <property type="protein sequence ID" value="SFI25395.1"/>
    <property type="molecule type" value="Genomic_DNA"/>
</dbReference>
<evidence type="ECO:0000313" key="9">
    <source>
        <dbReference type="EMBL" id="SFI25395.1"/>
    </source>
</evidence>
<feature type="transmembrane region" description="Helical" evidence="8">
    <location>
        <begin position="80"/>
        <end position="108"/>
    </location>
</feature>
<feature type="transmembrane region" description="Helical" evidence="8">
    <location>
        <begin position="330"/>
        <end position="352"/>
    </location>
</feature>
<accession>A0A1I3GPI0</accession>
<protein>
    <submittedName>
        <fullName evidence="9">Glucose/galactose transporter</fullName>
    </submittedName>
</protein>
<dbReference type="GO" id="GO:0005886">
    <property type="term" value="C:plasma membrane"/>
    <property type="evidence" value="ECO:0007669"/>
    <property type="project" value="UniProtKB-SubCell"/>
</dbReference>
<keyword evidence="7 8" id="KW-0472">Membrane</keyword>
<dbReference type="CDD" id="cd17394">
    <property type="entry name" value="MFS_FucP_like"/>
    <property type="match status" value="1"/>
</dbReference>
<dbReference type="GO" id="GO:0055056">
    <property type="term" value="F:D-glucose transmembrane transporter activity"/>
    <property type="evidence" value="ECO:0007669"/>
    <property type="project" value="InterPro"/>
</dbReference>
<dbReference type="NCBIfam" id="TIGR01272">
    <property type="entry name" value="gluP"/>
    <property type="match status" value="1"/>
</dbReference>
<evidence type="ECO:0000256" key="8">
    <source>
        <dbReference type="SAM" id="Phobius"/>
    </source>
</evidence>
<dbReference type="PANTHER" id="PTHR43702:SF12">
    <property type="entry name" value="N-ACETYL GLUCOSAMINE TRANSPORTER NAGP"/>
    <property type="match status" value="1"/>
</dbReference>